<feature type="compositionally biased region" description="Polar residues" evidence="1">
    <location>
        <begin position="48"/>
        <end position="70"/>
    </location>
</feature>
<feature type="compositionally biased region" description="Basic and acidic residues" evidence="1">
    <location>
        <begin position="217"/>
        <end position="226"/>
    </location>
</feature>
<feature type="region of interest" description="Disordered" evidence="1">
    <location>
        <begin position="1"/>
        <end position="136"/>
    </location>
</feature>
<dbReference type="EMBL" id="AHKC01013782">
    <property type="protein sequence ID" value="EKF29222.1"/>
    <property type="molecule type" value="Genomic_DNA"/>
</dbReference>
<evidence type="ECO:0000313" key="3">
    <source>
        <dbReference type="Proteomes" id="UP000007350"/>
    </source>
</evidence>
<feature type="compositionally biased region" description="Polar residues" evidence="1">
    <location>
        <begin position="26"/>
        <end position="35"/>
    </location>
</feature>
<evidence type="ECO:0000313" key="2">
    <source>
        <dbReference type="EMBL" id="EKF29222.1"/>
    </source>
</evidence>
<feature type="region of interest" description="Disordered" evidence="1">
    <location>
        <begin position="191"/>
        <end position="226"/>
    </location>
</feature>
<dbReference type="Proteomes" id="UP000007350">
    <property type="component" value="Unassembled WGS sequence"/>
</dbReference>
<feature type="compositionally biased region" description="Basic and acidic residues" evidence="1">
    <location>
        <begin position="1"/>
        <end position="25"/>
    </location>
</feature>
<organism evidence="2 3">
    <name type="scientific">Trypanosoma cruzi marinkellei</name>
    <dbReference type="NCBI Taxonomy" id="85056"/>
    <lineage>
        <taxon>Eukaryota</taxon>
        <taxon>Discoba</taxon>
        <taxon>Euglenozoa</taxon>
        <taxon>Kinetoplastea</taxon>
        <taxon>Metakinetoplastina</taxon>
        <taxon>Trypanosomatida</taxon>
        <taxon>Trypanosomatidae</taxon>
        <taxon>Trypanosoma</taxon>
        <taxon>Schizotrypanum</taxon>
    </lineage>
</organism>
<dbReference type="AlphaFoldDB" id="K2NJY3"/>
<protein>
    <submittedName>
        <fullName evidence="2">Uncharacterized protein</fullName>
    </submittedName>
</protein>
<gene>
    <name evidence="2" type="ORF">MOQ_007005</name>
</gene>
<proteinExistence type="predicted"/>
<evidence type="ECO:0000256" key="1">
    <source>
        <dbReference type="SAM" id="MobiDB-lite"/>
    </source>
</evidence>
<sequence>MEQEGEGRSAADTATQRERERENMRRGQQAQPHSPHTTRQHPRKEGTQRQQPPTMQVKKTSTTISLQLIPTANGKWPTPCGHHTTQHTERAPTTPVTTASEPSAIHDAATKFPAIPPSMGHGAQLNAVTRGAPHPQERRLGVRAPSLLLPHGHGRQQSPHATASMHHKKASKCTAMCILCVCVCLQKHKAKREKGRKSNKCKGTRKNKMCSGNAWRKQQEKDRSNS</sequence>
<feature type="compositionally biased region" description="Basic residues" evidence="1">
    <location>
        <begin position="191"/>
        <end position="208"/>
    </location>
</feature>
<name>K2NJY3_TRYCR</name>
<comment type="caution">
    <text evidence="2">The sequence shown here is derived from an EMBL/GenBank/DDBJ whole genome shotgun (WGS) entry which is preliminary data.</text>
</comment>
<reference evidence="2 3" key="1">
    <citation type="journal article" date="2012" name="BMC Genomics">
        <title>Comparative genomic analysis of human infective Trypanosoma cruzi lineages with the bat-restricted subspecies T. cruzi marinkellei.</title>
        <authorList>
            <person name="Franzen O."/>
            <person name="Talavera-Lopez C."/>
            <person name="Ochaya S."/>
            <person name="Butler C.E."/>
            <person name="Messenger L.A."/>
            <person name="Lewis M.D."/>
            <person name="Llewellyn M.S."/>
            <person name="Marinkelle C.J."/>
            <person name="Tyler K.M."/>
            <person name="Miles M.A."/>
            <person name="Andersson B."/>
        </authorList>
    </citation>
    <scope>NUCLEOTIDE SEQUENCE [LARGE SCALE GENOMIC DNA]</scope>
    <source>
        <strain evidence="2 3">B7</strain>
    </source>
</reference>
<keyword evidence="3" id="KW-1185">Reference proteome</keyword>
<accession>K2NJY3</accession>